<dbReference type="Gene3D" id="3.40.50.2300">
    <property type="match status" value="1"/>
</dbReference>
<dbReference type="Pfam" id="PF13188">
    <property type="entry name" value="PAS_8"/>
    <property type="match status" value="1"/>
</dbReference>
<keyword evidence="4" id="KW-0808">Transferase</keyword>
<protein>
    <recommendedName>
        <fullName evidence="2">histidine kinase</fullName>
        <ecNumber evidence="2">2.7.13.3</ecNumber>
    </recommendedName>
</protein>
<evidence type="ECO:0000313" key="14">
    <source>
        <dbReference type="Proteomes" id="UP001600165"/>
    </source>
</evidence>
<feature type="domain" description="Response regulatory" evidence="11">
    <location>
        <begin position="10"/>
        <end position="126"/>
    </location>
</feature>
<dbReference type="InterPro" id="IPR011006">
    <property type="entry name" value="CheY-like_superfamily"/>
</dbReference>
<evidence type="ECO:0000256" key="2">
    <source>
        <dbReference type="ARBA" id="ARBA00012438"/>
    </source>
</evidence>
<dbReference type="CDD" id="cd00082">
    <property type="entry name" value="HisKA"/>
    <property type="match status" value="1"/>
</dbReference>
<dbReference type="SUPFAM" id="SSF55785">
    <property type="entry name" value="PYP-like sensor domain (PAS domain)"/>
    <property type="match status" value="1"/>
</dbReference>
<evidence type="ECO:0000256" key="9">
    <source>
        <dbReference type="SAM" id="Coils"/>
    </source>
</evidence>
<keyword evidence="9" id="KW-0175">Coiled coil</keyword>
<dbReference type="Pfam" id="PF00072">
    <property type="entry name" value="Response_reg"/>
    <property type="match status" value="1"/>
</dbReference>
<sequence length="510" mass="58660">MSSGLQPLQRILLVDDNPVDRRLVIRELSREFDDLDIYEAPDLKTFERALPNRLFDLVVTDYELNWSTGIEVLNQVKAHDPMMPVVMFTDSGSQEIAVEAMKAGLDDYVLKSPKHLIRLAQAVRVAWENSQIRRRANELDIRQRFLLNHLEVGVFRVSLEGRLLEANKGFLRLLGLASLDEAKAFFHDNFEFETVNRAATERAEWERQLRLPQGSVKWVQISEVRVEQNGHIVIDGIVSDITEKKETAIALQRFNQELETRVQERTAQLEDSNRQLLETNEELELLAYSLSHDLQAPIRQINGFAELLREELTPLADNQNVQDYLQRINYLTKQGTRMIFDLLDYSRTGRTQMHYTTVDMSRIVTSIQQQVSSEQPDREIIWKVDPLSEVEGDPSLLKRVWQNLLSNAVKYSSQQHPAVIAISSRNDGSFITFWVEDNGAGFDEQYRDRLFTPFKRLHSEEEFEGTGIGLASVKRILLRHGGRVWATSPDDQGATFYFSLPKKGYGDGHC</sequence>
<dbReference type="InterPro" id="IPR050351">
    <property type="entry name" value="BphY/WalK/GraS-like"/>
</dbReference>
<dbReference type="Pfam" id="PF00512">
    <property type="entry name" value="HisKA"/>
    <property type="match status" value="1"/>
</dbReference>
<dbReference type="InterPro" id="IPR003661">
    <property type="entry name" value="HisK_dim/P_dom"/>
</dbReference>
<dbReference type="SUPFAM" id="SSF55874">
    <property type="entry name" value="ATPase domain of HSP90 chaperone/DNA topoisomerase II/histidine kinase"/>
    <property type="match status" value="1"/>
</dbReference>
<proteinExistence type="predicted"/>
<dbReference type="SMART" id="SM00387">
    <property type="entry name" value="HATPase_c"/>
    <property type="match status" value="1"/>
</dbReference>
<keyword evidence="14" id="KW-1185">Reference proteome</keyword>
<name>A0ABW6IDV3_9CYAN</name>
<dbReference type="CDD" id="cd00130">
    <property type="entry name" value="PAS"/>
    <property type="match status" value="1"/>
</dbReference>
<gene>
    <name evidence="13" type="ORF">ACFVKH_06000</name>
</gene>
<evidence type="ECO:0000256" key="7">
    <source>
        <dbReference type="ARBA" id="ARBA00023136"/>
    </source>
</evidence>
<keyword evidence="3 8" id="KW-0597">Phosphoprotein</keyword>
<dbReference type="Gene3D" id="1.10.287.130">
    <property type="match status" value="1"/>
</dbReference>
<keyword evidence="13" id="KW-0547">Nucleotide-binding</keyword>
<evidence type="ECO:0000313" key="13">
    <source>
        <dbReference type="EMBL" id="MFE4105820.1"/>
    </source>
</evidence>
<feature type="coiled-coil region" evidence="9">
    <location>
        <begin position="255"/>
        <end position="286"/>
    </location>
</feature>
<dbReference type="CDD" id="cd00156">
    <property type="entry name" value="REC"/>
    <property type="match status" value="1"/>
</dbReference>
<keyword evidence="7" id="KW-0472">Membrane</keyword>
<dbReference type="Proteomes" id="UP001600165">
    <property type="component" value="Unassembled WGS sequence"/>
</dbReference>
<evidence type="ECO:0000256" key="5">
    <source>
        <dbReference type="ARBA" id="ARBA00022777"/>
    </source>
</evidence>
<dbReference type="SUPFAM" id="SSF52172">
    <property type="entry name" value="CheY-like"/>
    <property type="match status" value="1"/>
</dbReference>
<comment type="catalytic activity">
    <reaction evidence="1">
        <text>ATP + protein L-histidine = ADP + protein N-phospho-L-histidine.</text>
        <dbReference type="EC" id="2.7.13.3"/>
    </reaction>
</comment>
<dbReference type="SUPFAM" id="SSF47384">
    <property type="entry name" value="Homodimeric domain of signal transducing histidine kinase"/>
    <property type="match status" value="1"/>
</dbReference>
<feature type="domain" description="PAC" evidence="12">
    <location>
        <begin position="203"/>
        <end position="253"/>
    </location>
</feature>
<evidence type="ECO:0000259" key="12">
    <source>
        <dbReference type="PROSITE" id="PS50113"/>
    </source>
</evidence>
<dbReference type="InterPro" id="IPR036890">
    <property type="entry name" value="HATPase_C_sf"/>
</dbReference>
<dbReference type="Gene3D" id="3.30.565.10">
    <property type="entry name" value="Histidine kinase-like ATPase, C-terminal domain"/>
    <property type="match status" value="1"/>
</dbReference>
<evidence type="ECO:0000256" key="6">
    <source>
        <dbReference type="ARBA" id="ARBA00023012"/>
    </source>
</evidence>
<dbReference type="Gene3D" id="3.30.450.20">
    <property type="entry name" value="PAS domain"/>
    <property type="match status" value="1"/>
</dbReference>
<dbReference type="EMBL" id="JBHZOL010000036">
    <property type="protein sequence ID" value="MFE4105820.1"/>
    <property type="molecule type" value="Genomic_DNA"/>
</dbReference>
<keyword evidence="6" id="KW-0902">Two-component regulatory system</keyword>
<evidence type="ECO:0000256" key="3">
    <source>
        <dbReference type="ARBA" id="ARBA00022553"/>
    </source>
</evidence>
<keyword evidence="5" id="KW-0418">Kinase</keyword>
<organism evidence="13 14">
    <name type="scientific">Almyronema epifaneia S1</name>
    <dbReference type="NCBI Taxonomy" id="2991925"/>
    <lineage>
        <taxon>Bacteria</taxon>
        <taxon>Bacillati</taxon>
        <taxon>Cyanobacteriota</taxon>
        <taxon>Cyanophyceae</taxon>
        <taxon>Nodosilineales</taxon>
        <taxon>Nodosilineaceae</taxon>
        <taxon>Almyronema</taxon>
        <taxon>Almyronema epifaneia</taxon>
    </lineage>
</organism>
<dbReference type="PRINTS" id="PR00344">
    <property type="entry name" value="BCTRLSENSOR"/>
</dbReference>
<dbReference type="NCBIfam" id="TIGR00229">
    <property type="entry name" value="sensory_box"/>
    <property type="match status" value="1"/>
</dbReference>
<accession>A0ABW6IDV3</accession>
<dbReference type="SMART" id="SM00448">
    <property type="entry name" value="REC"/>
    <property type="match status" value="1"/>
</dbReference>
<evidence type="ECO:0000256" key="4">
    <source>
        <dbReference type="ARBA" id="ARBA00022679"/>
    </source>
</evidence>
<dbReference type="Pfam" id="PF02518">
    <property type="entry name" value="HATPase_c"/>
    <property type="match status" value="1"/>
</dbReference>
<evidence type="ECO:0000256" key="1">
    <source>
        <dbReference type="ARBA" id="ARBA00000085"/>
    </source>
</evidence>
<keyword evidence="13" id="KW-0067">ATP-binding</keyword>
<dbReference type="InterPro" id="IPR004358">
    <property type="entry name" value="Sig_transdc_His_kin-like_C"/>
</dbReference>
<dbReference type="InterPro" id="IPR001789">
    <property type="entry name" value="Sig_transdc_resp-reg_receiver"/>
</dbReference>
<comment type="caution">
    <text evidence="13">The sequence shown here is derived from an EMBL/GenBank/DDBJ whole genome shotgun (WGS) entry which is preliminary data.</text>
</comment>
<evidence type="ECO:0000259" key="11">
    <source>
        <dbReference type="PROSITE" id="PS50110"/>
    </source>
</evidence>
<dbReference type="SMART" id="SM00388">
    <property type="entry name" value="HisKA"/>
    <property type="match status" value="1"/>
</dbReference>
<dbReference type="InterPro" id="IPR036097">
    <property type="entry name" value="HisK_dim/P_sf"/>
</dbReference>
<dbReference type="InterPro" id="IPR000014">
    <property type="entry name" value="PAS"/>
</dbReference>
<dbReference type="InterPro" id="IPR035965">
    <property type="entry name" value="PAS-like_dom_sf"/>
</dbReference>
<evidence type="ECO:0000256" key="8">
    <source>
        <dbReference type="PROSITE-ProRule" id="PRU00169"/>
    </source>
</evidence>
<feature type="domain" description="Histidine kinase" evidence="10">
    <location>
        <begin position="289"/>
        <end position="504"/>
    </location>
</feature>
<dbReference type="InterPro" id="IPR003594">
    <property type="entry name" value="HATPase_dom"/>
</dbReference>
<dbReference type="GO" id="GO:0005524">
    <property type="term" value="F:ATP binding"/>
    <property type="evidence" value="ECO:0007669"/>
    <property type="project" value="UniProtKB-KW"/>
</dbReference>
<dbReference type="EC" id="2.7.13.3" evidence="2"/>
<evidence type="ECO:0000259" key="10">
    <source>
        <dbReference type="PROSITE" id="PS50109"/>
    </source>
</evidence>
<feature type="modified residue" description="4-aspartylphosphate" evidence="8">
    <location>
        <position position="61"/>
    </location>
</feature>
<reference evidence="13 14" key="1">
    <citation type="submission" date="2024-10" db="EMBL/GenBank/DDBJ databases">
        <authorList>
            <person name="Ratan Roy A."/>
            <person name="Morales Sandoval P.H."/>
            <person name="De Los Santos Villalobos S."/>
            <person name="Chakraborty S."/>
            <person name="Mukherjee J."/>
        </authorList>
    </citation>
    <scope>NUCLEOTIDE SEQUENCE [LARGE SCALE GENOMIC DNA]</scope>
    <source>
        <strain evidence="13 14">S1</strain>
    </source>
</reference>
<dbReference type="PANTHER" id="PTHR42878:SF15">
    <property type="entry name" value="BACTERIOPHYTOCHROME"/>
    <property type="match status" value="1"/>
</dbReference>
<dbReference type="InterPro" id="IPR000700">
    <property type="entry name" value="PAS-assoc_C"/>
</dbReference>
<dbReference type="PROSITE" id="PS50110">
    <property type="entry name" value="RESPONSE_REGULATORY"/>
    <property type="match status" value="1"/>
</dbReference>
<dbReference type="PROSITE" id="PS50109">
    <property type="entry name" value="HIS_KIN"/>
    <property type="match status" value="1"/>
</dbReference>
<dbReference type="PROSITE" id="PS50113">
    <property type="entry name" value="PAC"/>
    <property type="match status" value="1"/>
</dbReference>
<dbReference type="RefSeq" id="WP_377962980.1">
    <property type="nucleotide sequence ID" value="NZ_JBHZOL010000036.1"/>
</dbReference>
<dbReference type="PANTHER" id="PTHR42878">
    <property type="entry name" value="TWO-COMPONENT HISTIDINE KINASE"/>
    <property type="match status" value="1"/>
</dbReference>
<dbReference type="InterPro" id="IPR005467">
    <property type="entry name" value="His_kinase_dom"/>
</dbReference>